<accession>A0A7C0U2F0</accession>
<reference evidence="1" key="1">
    <citation type="journal article" date="2020" name="mSystems">
        <title>Genome- and Community-Level Interaction Insights into Carbon Utilization and Element Cycling Functions of Hydrothermarchaeota in Hydrothermal Sediment.</title>
        <authorList>
            <person name="Zhou Z."/>
            <person name="Liu Y."/>
            <person name="Xu W."/>
            <person name="Pan J."/>
            <person name="Luo Z.H."/>
            <person name="Li M."/>
        </authorList>
    </citation>
    <scope>NUCLEOTIDE SEQUENCE [LARGE SCALE GENOMIC DNA]</scope>
    <source>
        <strain evidence="1">HyVt-233</strain>
    </source>
</reference>
<dbReference type="InterPro" id="IPR016181">
    <property type="entry name" value="Acyl_CoA_acyltransferase"/>
</dbReference>
<gene>
    <name evidence="1" type="ORF">ENG63_04675</name>
</gene>
<dbReference type="AlphaFoldDB" id="A0A7C0U2F0"/>
<name>A0A7C0U2F0_DESA2</name>
<dbReference type="InterPro" id="IPR039968">
    <property type="entry name" value="BcerS-like"/>
</dbReference>
<proteinExistence type="predicted"/>
<dbReference type="PANTHER" id="PTHR41368:SF1">
    <property type="entry name" value="PROTEIN YGHO"/>
    <property type="match status" value="1"/>
</dbReference>
<sequence>MIKIKKVITKSQWQTFLHLPWKIYKNDPYWVPPLLKDVKFCLDEKENPFYEHAYRELFLAYKNEEALGRIVAIVDENYNDYHHEKIGWFGFLETVNDFTVISALIDIVKEYLAHFGIKYLYGPVNPSTNETCGLLVEGFDDPPCFLMAYNPPYYAQLLEKCGFKKIKDLLAYETSLPFSKTLLQRFENICICLKNRYPELKVRHIYMEDFEKELKRIQEVYNEAWSRNWGFVPMTEAEIRKMAERLKPLVVPEFVWLAEIREEPIAFMMFLPDYFQVFRHLNGRFFLLNWLKFFWYQRKINRIRVVTLGVKRQYHHSGVVPLFLLQAGKTLLKFPYKHLEFSWILEDNLPVIRIAELINASLKKRYRIYGIKIN</sequence>
<dbReference type="EMBL" id="DRBS01000183">
    <property type="protein sequence ID" value="HDD44139.1"/>
    <property type="molecule type" value="Genomic_DNA"/>
</dbReference>
<organism evidence="1">
    <name type="scientific">Desulfofervidus auxilii</name>
    <dbReference type="NCBI Taxonomy" id="1621989"/>
    <lineage>
        <taxon>Bacteria</taxon>
        <taxon>Pseudomonadati</taxon>
        <taxon>Thermodesulfobacteriota</taxon>
        <taxon>Candidatus Desulfofervidia</taxon>
        <taxon>Candidatus Desulfofervidales</taxon>
        <taxon>Candidatus Desulfofervidaceae</taxon>
        <taxon>Candidatus Desulfofervidus</taxon>
    </lineage>
</organism>
<comment type="caution">
    <text evidence="1">The sequence shown here is derived from an EMBL/GenBank/DDBJ whole genome shotgun (WGS) entry which is preliminary data.</text>
</comment>
<dbReference type="Proteomes" id="UP000886289">
    <property type="component" value="Unassembled WGS sequence"/>
</dbReference>
<protein>
    <submittedName>
        <fullName evidence="1">N-acetyltransferase</fullName>
    </submittedName>
</protein>
<evidence type="ECO:0000313" key="1">
    <source>
        <dbReference type="EMBL" id="HDD44139.1"/>
    </source>
</evidence>
<dbReference type="PANTHER" id="PTHR41368">
    <property type="entry name" value="PROTEIN YGHO"/>
    <property type="match status" value="1"/>
</dbReference>
<dbReference type="Gene3D" id="3.40.630.30">
    <property type="match status" value="1"/>
</dbReference>
<dbReference type="SUPFAM" id="SSF55729">
    <property type="entry name" value="Acyl-CoA N-acyltransferases (Nat)"/>
    <property type="match status" value="1"/>
</dbReference>